<dbReference type="Pfam" id="PF04893">
    <property type="entry name" value="Yip1"/>
    <property type="match status" value="1"/>
</dbReference>
<accession>A0A2N0BEI9</accession>
<dbReference type="EMBL" id="NPEF02000013">
    <property type="protein sequence ID" value="MDV6236299.1"/>
    <property type="molecule type" value="Genomic_DNA"/>
</dbReference>
<keyword evidence="3 5" id="KW-1133">Transmembrane helix</keyword>
<reference evidence="7 9" key="2">
    <citation type="journal article" date="2018" name="Microb. Genom.">
        <title>Deciphering the unexplored Leptospira diversity from soils uncovers genomic evolution to virulence.</title>
        <authorList>
            <person name="Thibeaux R."/>
            <person name="Iraola G."/>
            <person name="Ferres I."/>
            <person name="Bierque E."/>
            <person name="Girault D."/>
            <person name="Soupe-Gilbert M.E."/>
            <person name="Picardeau M."/>
            <person name="Goarant C."/>
        </authorList>
    </citation>
    <scope>NUCLEOTIDE SEQUENCE [LARGE SCALE GENOMIC DNA]</scope>
    <source>
        <strain evidence="7 9">ATI7-C-A5</strain>
    </source>
</reference>
<evidence type="ECO:0000313" key="7">
    <source>
        <dbReference type="EMBL" id="MDV6236299.1"/>
    </source>
</evidence>
<sequence>MSDFSYSFPVVMNEAKDVLLKPKTFFSSLSKTKLPLIQLYYRAVTYLALLYLSAVAGMTIFSPRSDFSAPPAPFLFFEMPVAYFLSSFIVFPAIGIVYMLFSWVCGGNTNWNRNFRVATATMGILWIVVILQSFGGLIHFYIGLGLAVLFTAYFPYVFFLALTSYLEAPFKRTAILLSIFTLFLLYAQYARLSTFLNDYKLMETTDSHIPLSREEEEKGEKDAAEIIRKAMEKAKSEGHQTE</sequence>
<protein>
    <submittedName>
        <fullName evidence="7">Yip1 family protein</fullName>
    </submittedName>
</protein>
<feature type="transmembrane region" description="Helical" evidence="5">
    <location>
        <begin position="140"/>
        <end position="162"/>
    </location>
</feature>
<dbReference type="OrthoDB" id="342609at2"/>
<feature type="transmembrane region" description="Helical" evidence="5">
    <location>
        <begin position="174"/>
        <end position="192"/>
    </location>
</feature>
<organism evidence="8">
    <name type="scientific">Leptospira ellisii</name>
    <dbReference type="NCBI Taxonomy" id="2023197"/>
    <lineage>
        <taxon>Bacteria</taxon>
        <taxon>Pseudomonadati</taxon>
        <taxon>Spirochaetota</taxon>
        <taxon>Spirochaetia</taxon>
        <taxon>Leptospirales</taxon>
        <taxon>Leptospiraceae</taxon>
        <taxon>Leptospira</taxon>
    </lineage>
</organism>
<dbReference type="RefSeq" id="WP_100748222.1">
    <property type="nucleotide sequence ID" value="NZ_NPEF02000013.1"/>
</dbReference>
<feature type="domain" description="Yip1" evidence="6">
    <location>
        <begin position="16"/>
        <end position="188"/>
    </location>
</feature>
<dbReference type="InterPro" id="IPR006977">
    <property type="entry name" value="Yip1_dom"/>
</dbReference>
<dbReference type="EMBL" id="NPEF01000001">
    <property type="protein sequence ID" value="PJZ94905.1"/>
    <property type="molecule type" value="Genomic_DNA"/>
</dbReference>
<comment type="caution">
    <text evidence="8">The sequence shown here is derived from an EMBL/GenBank/DDBJ whole genome shotgun (WGS) entry which is preliminary data.</text>
</comment>
<evidence type="ECO:0000313" key="8">
    <source>
        <dbReference type="EMBL" id="PJZ94905.1"/>
    </source>
</evidence>
<keyword evidence="9" id="KW-1185">Reference proteome</keyword>
<comment type="subcellular location">
    <subcellularLocation>
        <location evidence="1">Membrane</location>
        <topology evidence="1">Multi-pass membrane protein</topology>
    </subcellularLocation>
</comment>
<dbReference type="GO" id="GO:0016020">
    <property type="term" value="C:membrane"/>
    <property type="evidence" value="ECO:0007669"/>
    <property type="project" value="UniProtKB-SubCell"/>
</dbReference>
<dbReference type="AlphaFoldDB" id="A0A2N0BG64"/>
<evidence type="ECO:0000256" key="3">
    <source>
        <dbReference type="ARBA" id="ARBA00022989"/>
    </source>
</evidence>
<evidence type="ECO:0000256" key="2">
    <source>
        <dbReference type="ARBA" id="ARBA00022692"/>
    </source>
</evidence>
<proteinExistence type="predicted"/>
<feature type="transmembrane region" description="Helical" evidence="5">
    <location>
        <begin position="81"/>
        <end position="103"/>
    </location>
</feature>
<evidence type="ECO:0000313" key="9">
    <source>
        <dbReference type="Proteomes" id="UP000232122"/>
    </source>
</evidence>
<keyword evidence="4 5" id="KW-0472">Membrane</keyword>
<evidence type="ECO:0000256" key="4">
    <source>
        <dbReference type="ARBA" id="ARBA00023136"/>
    </source>
</evidence>
<accession>A0A2N0BG64</accession>
<keyword evidence="2 5" id="KW-0812">Transmembrane</keyword>
<feature type="transmembrane region" description="Helical" evidence="5">
    <location>
        <begin position="39"/>
        <end position="61"/>
    </location>
</feature>
<reference evidence="7" key="3">
    <citation type="submission" date="2023-10" db="EMBL/GenBank/DDBJ databases">
        <authorList>
            <person name="Picardeau M."/>
            <person name="Thibeaux R."/>
        </authorList>
    </citation>
    <scope>NUCLEOTIDE SEQUENCE</scope>
    <source>
        <strain evidence="7">ATI7-C-A5</strain>
    </source>
</reference>
<name>A0A2N0BG64_9LEPT</name>
<gene>
    <name evidence="8" type="ORF">CH379_00050</name>
    <name evidence="7" type="ORF">CH379_011750</name>
</gene>
<feature type="transmembrane region" description="Helical" evidence="5">
    <location>
        <begin position="115"/>
        <end position="134"/>
    </location>
</feature>
<evidence type="ECO:0000256" key="1">
    <source>
        <dbReference type="ARBA" id="ARBA00004141"/>
    </source>
</evidence>
<reference evidence="8" key="1">
    <citation type="submission" date="2017-07" db="EMBL/GenBank/DDBJ databases">
        <title>Leptospira spp. isolated from tropical soils.</title>
        <authorList>
            <person name="Thibeaux R."/>
            <person name="Iraola G."/>
            <person name="Ferres I."/>
            <person name="Bierque E."/>
            <person name="Girault D."/>
            <person name="Soupe-Gilbert M.-E."/>
            <person name="Picardeau M."/>
            <person name="Goarant C."/>
        </authorList>
    </citation>
    <scope>NUCLEOTIDE SEQUENCE [LARGE SCALE GENOMIC DNA]</scope>
    <source>
        <strain evidence="8">ATI7-C-A5</strain>
    </source>
</reference>
<dbReference type="Proteomes" id="UP000232122">
    <property type="component" value="Unassembled WGS sequence"/>
</dbReference>
<evidence type="ECO:0000259" key="6">
    <source>
        <dbReference type="Pfam" id="PF04893"/>
    </source>
</evidence>
<evidence type="ECO:0000256" key="5">
    <source>
        <dbReference type="SAM" id="Phobius"/>
    </source>
</evidence>